<feature type="transmembrane region" description="Helical" evidence="1">
    <location>
        <begin position="79"/>
        <end position="99"/>
    </location>
</feature>
<feature type="transmembrane region" description="Helical" evidence="1">
    <location>
        <begin position="203"/>
        <end position="220"/>
    </location>
</feature>
<dbReference type="Pfam" id="PF13687">
    <property type="entry name" value="DUF4153"/>
    <property type="match status" value="1"/>
</dbReference>
<dbReference type="RefSeq" id="WP_019920255.1">
    <property type="nucleotide sequence ID" value="NZ_CP140152.1"/>
</dbReference>
<keyword evidence="1" id="KW-0472">Membrane</keyword>
<feature type="transmembrane region" description="Helical" evidence="1">
    <location>
        <begin position="52"/>
        <end position="72"/>
    </location>
</feature>
<evidence type="ECO:0000256" key="1">
    <source>
        <dbReference type="SAM" id="Phobius"/>
    </source>
</evidence>
<dbReference type="EMBL" id="CP140152">
    <property type="protein sequence ID" value="WQH02828.1"/>
    <property type="molecule type" value="Genomic_DNA"/>
</dbReference>
<feature type="transmembrane region" description="Helical" evidence="1">
    <location>
        <begin position="162"/>
        <end position="183"/>
    </location>
</feature>
<feature type="transmembrane region" description="Helical" evidence="1">
    <location>
        <begin position="232"/>
        <end position="258"/>
    </location>
</feature>
<accession>A0ABZ0XTF7</accession>
<feature type="transmembrane region" description="Helical" evidence="1">
    <location>
        <begin position="302"/>
        <end position="324"/>
    </location>
</feature>
<keyword evidence="1" id="KW-0812">Transmembrane</keyword>
<protein>
    <submittedName>
        <fullName evidence="2">DUF4153 domain-containing protein</fullName>
    </submittedName>
</protein>
<keyword evidence="1" id="KW-1133">Transmembrane helix</keyword>
<gene>
    <name evidence="2" type="ORF">SR858_17365</name>
</gene>
<keyword evidence="3" id="KW-1185">Reference proteome</keyword>
<proteinExistence type="predicted"/>
<reference evidence="2 3" key="1">
    <citation type="submission" date="2023-11" db="EMBL/GenBank/DDBJ databases">
        <title>MicrobeMod: A computational toolkit for identifying prokaryotic methylation and restriction-modification with nanopore sequencing.</title>
        <authorList>
            <person name="Crits-Christoph A."/>
            <person name="Kang S.C."/>
            <person name="Lee H."/>
            <person name="Ostrov N."/>
        </authorList>
    </citation>
    <scope>NUCLEOTIDE SEQUENCE [LARGE SCALE GENOMIC DNA]</scope>
    <source>
        <strain evidence="2 3">ATCC 25935</strain>
    </source>
</reference>
<feature type="transmembrane region" description="Helical" evidence="1">
    <location>
        <begin position="119"/>
        <end position="141"/>
    </location>
</feature>
<dbReference type="Proteomes" id="UP001326110">
    <property type="component" value="Chromosome"/>
</dbReference>
<feature type="transmembrane region" description="Helical" evidence="1">
    <location>
        <begin position="362"/>
        <end position="385"/>
    </location>
</feature>
<dbReference type="GeneID" id="43162154"/>
<name>A0ABZ0XTF7_9BURK</name>
<feature type="transmembrane region" description="Helical" evidence="1">
    <location>
        <begin position="270"/>
        <end position="290"/>
    </location>
</feature>
<sequence length="605" mass="66043">MQVEQYDEVLGAEVSRRVMMLRLTTGLVQGVLLYLLYRAATVNMWPATEPFLFMPLFMLVLLLPVVFISSLGHMTSRHVALWTAAAGAVLVVLALHEAWRSAGSVHLDYGFMGRPSQRVPSMLVIVFSSVFLYVAHALVMAGTTDGKRIAGYGSYFEIAWKLAVQLLFSAFFVGALWSVLWMGAGLFGMVKLDFLERLLTKPWFVAPVICFAFSCALHITDVRPSIVRGIRSLLLVLASWILPVAVVIIGGFLCTLPFTGLDGLWKTRFATSLLLTTVAVLVMLINCAFQNGQTAASLAIRIAARMAAILLLPLTGIAIYALGLRVHEYGWTADRVVAAACLLVASCYSIGYQWAAHRYETWLVEIAPVNVGAAFLVLAVLLALFTPIADPARIAVANQVSRLERGLVKADKFDYRYLRFEGQRYGQQALQRLAQQGVGADAKVVSERAAAALKQTERWNPSGGKATATTIAANITVVPAGEALPVSFVAQEWKEVPGQMLPSCLTNDVQQCTALLLDANGDGKRDILLVNQYYGGGYLYVEQPDGKWLLAARLDIGCRPMLDALRAGRYTLVEPNLKALVIGGLQLQFEPVYPDENCKAIKPPG</sequence>
<evidence type="ECO:0000313" key="3">
    <source>
        <dbReference type="Proteomes" id="UP001326110"/>
    </source>
</evidence>
<dbReference type="InterPro" id="IPR025291">
    <property type="entry name" value="DUF4153"/>
</dbReference>
<feature type="transmembrane region" description="Helical" evidence="1">
    <location>
        <begin position="336"/>
        <end position="355"/>
    </location>
</feature>
<feature type="transmembrane region" description="Helical" evidence="1">
    <location>
        <begin position="20"/>
        <end position="40"/>
    </location>
</feature>
<organism evidence="2 3">
    <name type="scientific">Duganella zoogloeoides</name>
    <dbReference type="NCBI Taxonomy" id="75659"/>
    <lineage>
        <taxon>Bacteria</taxon>
        <taxon>Pseudomonadati</taxon>
        <taxon>Pseudomonadota</taxon>
        <taxon>Betaproteobacteria</taxon>
        <taxon>Burkholderiales</taxon>
        <taxon>Oxalobacteraceae</taxon>
        <taxon>Telluria group</taxon>
        <taxon>Duganella</taxon>
    </lineage>
</organism>
<evidence type="ECO:0000313" key="2">
    <source>
        <dbReference type="EMBL" id="WQH02828.1"/>
    </source>
</evidence>